<accession>A0A382DYE0</accession>
<comment type="catalytic activity">
    <reaction evidence="8">
        <text>CMP + ATP = CDP + ADP</text>
        <dbReference type="Rhea" id="RHEA:11600"/>
        <dbReference type="ChEBI" id="CHEBI:30616"/>
        <dbReference type="ChEBI" id="CHEBI:58069"/>
        <dbReference type="ChEBI" id="CHEBI:60377"/>
        <dbReference type="ChEBI" id="CHEBI:456216"/>
        <dbReference type="EC" id="2.7.4.25"/>
    </reaction>
</comment>
<dbReference type="InterPro" id="IPR011994">
    <property type="entry name" value="Cytidylate_kinase_dom"/>
</dbReference>
<dbReference type="HAMAP" id="MF_00238">
    <property type="entry name" value="Cytidyl_kinase_type1"/>
    <property type="match status" value="1"/>
</dbReference>
<evidence type="ECO:0000256" key="4">
    <source>
        <dbReference type="ARBA" id="ARBA00022741"/>
    </source>
</evidence>
<protein>
    <recommendedName>
        <fullName evidence="2">(d)CMP kinase</fullName>
        <ecNumber evidence="2">2.7.4.25</ecNumber>
    </recommendedName>
</protein>
<gene>
    <name evidence="10" type="ORF">METZ01_LOCUS196324</name>
</gene>
<comment type="similarity">
    <text evidence="1">Belongs to the cytidylate kinase family. Type 1 subfamily.</text>
</comment>
<evidence type="ECO:0000256" key="2">
    <source>
        <dbReference type="ARBA" id="ARBA00012906"/>
    </source>
</evidence>
<dbReference type="Gene3D" id="3.40.50.300">
    <property type="entry name" value="P-loop containing nucleotide triphosphate hydrolases"/>
    <property type="match status" value="1"/>
</dbReference>
<organism evidence="10">
    <name type="scientific">marine metagenome</name>
    <dbReference type="NCBI Taxonomy" id="408172"/>
    <lineage>
        <taxon>unclassified sequences</taxon>
        <taxon>metagenomes</taxon>
        <taxon>ecological metagenomes</taxon>
    </lineage>
</organism>
<proteinExistence type="inferred from homology"/>
<dbReference type="InterPro" id="IPR003136">
    <property type="entry name" value="Cytidylate_kin"/>
</dbReference>
<dbReference type="GO" id="GO:0005524">
    <property type="term" value="F:ATP binding"/>
    <property type="evidence" value="ECO:0007669"/>
    <property type="project" value="UniProtKB-KW"/>
</dbReference>
<dbReference type="Pfam" id="PF02224">
    <property type="entry name" value="Cytidylate_kin"/>
    <property type="match status" value="1"/>
</dbReference>
<evidence type="ECO:0000259" key="9">
    <source>
        <dbReference type="Pfam" id="PF02224"/>
    </source>
</evidence>
<sequence>MSKVPIITIDGLSGAGKGTVSKMLCTELGWNILDSGALYRTLTFLIDKKEIDIDDFIHKKDEFLRDFEVSFQVGSLGEPVSVFLKEEDITDLVRTEKIAVKTSAFSSLKVIRDFIRPCQRAFKQPPGLIADGRDMGTVIFPEADLKIYLTASLEERAKRREIQLKRLGTKVNMRTLLDELEARDKKDIERDLSPLKPAEDSFVIDTTGLSPEEVLENIRDLLTDL</sequence>
<dbReference type="CDD" id="cd02020">
    <property type="entry name" value="CMPK"/>
    <property type="match status" value="1"/>
</dbReference>
<dbReference type="EMBL" id="UINC01041759">
    <property type="protein sequence ID" value="SVB43470.1"/>
    <property type="molecule type" value="Genomic_DNA"/>
</dbReference>
<keyword evidence="6" id="KW-0067">ATP-binding</keyword>
<dbReference type="GO" id="GO:0006139">
    <property type="term" value="P:nucleobase-containing compound metabolic process"/>
    <property type="evidence" value="ECO:0007669"/>
    <property type="project" value="InterPro"/>
</dbReference>
<keyword evidence="5" id="KW-0418">Kinase</keyword>
<evidence type="ECO:0000256" key="6">
    <source>
        <dbReference type="ARBA" id="ARBA00022840"/>
    </source>
</evidence>
<dbReference type="AlphaFoldDB" id="A0A382DYE0"/>
<dbReference type="NCBIfam" id="TIGR00017">
    <property type="entry name" value="cmk"/>
    <property type="match status" value="1"/>
</dbReference>
<feature type="domain" description="Cytidylate kinase" evidence="9">
    <location>
        <begin position="7"/>
        <end position="221"/>
    </location>
</feature>
<dbReference type="SUPFAM" id="SSF52540">
    <property type="entry name" value="P-loop containing nucleoside triphosphate hydrolases"/>
    <property type="match status" value="1"/>
</dbReference>
<keyword evidence="4" id="KW-0547">Nucleotide-binding</keyword>
<dbReference type="InterPro" id="IPR027417">
    <property type="entry name" value="P-loop_NTPase"/>
</dbReference>
<name>A0A382DYE0_9ZZZZ</name>
<evidence type="ECO:0000313" key="10">
    <source>
        <dbReference type="EMBL" id="SVB43470.1"/>
    </source>
</evidence>
<evidence type="ECO:0000256" key="8">
    <source>
        <dbReference type="ARBA" id="ARBA00048478"/>
    </source>
</evidence>
<keyword evidence="3" id="KW-0808">Transferase</keyword>
<dbReference type="GO" id="GO:0036431">
    <property type="term" value="F:dCMP kinase activity"/>
    <property type="evidence" value="ECO:0007669"/>
    <property type="project" value="InterPro"/>
</dbReference>
<comment type="catalytic activity">
    <reaction evidence="7">
        <text>dCMP + ATP = dCDP + ADP</text>
        <dbReference type="Rhea" id="RHEA:25094"/>
        <dbReference type="ChEBI" id="CHEBI:30616"/>
        <dbReference type="ChEBI" id="CHEBI:57566"/>
        <dbReference type="ChEBI" id="CHEBI:58593"/>
        <dbReference type="ChEBI" id="CHEBI:456216"/>
        <dbReference type="EC" id="2.7.4.25"/>
    </reaction>
</comment>
<evidence type="ECO:0000256" key="3">
    <source>
        <dbReference type="ARBA" id="ARBA00022679"/>
    </source>
</evidence>
<dbReference type="EC" id="2.7.4.25" evidence="2"/>
<reference evidence="10" key="1">
    <citation type="submission" date="2018-05" db="EMBL/GenBank/DDBJ databases">
        <authorList>
            <person name="Lanie J.A."/>
            <person name="Ng W.-L."/>
            <person name="Kazmierczak K.M."/>
            <person name="Andrzejewski T.M."/>
            <person name="Davidsen T.M."/>
            <person name="Wayne K.J."/>
            <person name="Tettelin H."/>
            <person name="Glass J.I."/>
            <person name="Rusch D."/>
            <person name="Podicherti R."/>
            <person name="Tsui H.-C.T."/>
            <person name="Winkler M.E."/>
        </authorList>
    </citation>
    <scope>NUCLEOTIDE SEQUENCE</scope>
</reference>
<evidence type="ECO:0000256" key="1">
    <source>
        <dbReference type="ARBA" id="ARBA00009427"/>
    </source>
</evidence>
<evidence type="ECO:0000256" key="7">
    <source>
        <dbReference type="ARBA" id="ARBA00047615"/>
    </source>
</evidence>
<evidence type="ECO:0000256" key="5">
    <source>
        <dbReference type="ARBA" id="ARBA00022777"/>
    </source>
</evidence>